<evidence type="ECO:0000256" key="2">
    <source>
        <dbReference type="ARBA" id="ARBA00022737"/>
    </source>
</evidence>
<dbReference type="PANTHER" id="PTHR14773:SF0">
    <property type="entry name" value="WD REPEAT-CONTAINING PROTEIN 76"/>
    <property type="match status" value="1"/>
</dbReference>
<keyword evidence="2" id="KW-0677">Repeat</keyword>
<comment type="caution">
    <text evidence="3">The sequence shown here is derived from an EMBL/GenBank/DDBJ whole genome shotgun (WGS) entry which is preliminary data.</text>
</comment>
<dbReference type="InterPro" id="IPR050853">
    <property type="entry name" value="WD_repeat_DNA-damage-binding"/>
</dbReference>
<dbReference type="AlphaFoldDB" id="A0AAP0JCD3"/>
<dbReference type="EMBL" id="JBBNAE010000004">
    <property type="protein sequence ID" value="KAK9130500.1"/>
    <property type="molecule type" value="Genomic_DNA"/>
</dbReference>
<keyword evidence="1" id="KW-0853">WD repeat</keyword>
<reference evidence="3 4" key="1">
    <citation type="submission" date="2024-01" db="EMBL/GenBank/DDBJ databases">
        <title>Genome assemblies of Stephania.</title>
        <authorList>
            <person name="Yang L."/>
        </authorList>
    </citation>
    <scope>NUCLEOTIDE SEQUENCE [LARGE SCALE GENOMIC DNA]</scope>
    <source>
        <strain evidence="3">QJT</strain>
        <tissue evidence="3">Leaf</tissue>
    </source>
</reference>
<dbReference type="GO" id="GO:0003677">
    <property type="term" value="F:DNA binding"/>
    <property type="evidence" value="ECO:0007669"/>
    <property type="project" value="TreeGrafter"/>
</dbReference>
<protein>
    <submittedName>
        <fullName evidence="3">Uncharacterized protein</fullName>
    </submittedName>
</protein>
<dbReference type="GO" id="GO:2000001">
    <property type="term" value="P:regulation of DNA damage checkpoint"/>
    <property type="evidence" value="ECO:0007669"/>
    <property type="project" value="TreeGrafter"/>
</dbReference>
<dbReference type="Proteomes" id="UP001417504">
    <property type="component" value="Unassembled WGS sequence"/>
</dbReference>
<evidence type="ECO:0000313" key="4">
    <source>
        <dbReference type="Proteomes" id="UP001417504"/>
    </source>
</evidence>
<name>A0AAP0JCD3_9MAGN</name>
<gene>
    <name evidence="3" type="ORF">Sjap_010987</name>
</gene>
<evidence type="ECO:0000256" key="1">
    <source>
        <dbReference type="ARBA" id="ARBA00022574"/>
    </source>
</evidence>
<proteinExistence type="predicted"/>
<keyword evidence="4" id="KW-1185">Reference proteome</keyword>
<dbReference type="PANTHER" id="PTHR14773">
    <property type="entry name" value="WD REPEAT-CONTAINING PROTEIN 76"/>
    <property type="match status" value="1"/>
</dbReference>
<dbReference type="GO" id="GO:0005634">
    <property type="term" value="C:nucleus"/>
    <property type="evidence" value="ECO:0007669"/>
    <property type="project" value="TreeGrafter"/>
</dbReference>
<organism evidence="3 4">
    <name type="scientific">Stephania japonica</name>
    <dbReference type="NCBI Taxonomy" id="461633"/>
    <lineage>
        <taxon>Eukaryota</taxon>
        <taxon>Viridiplantae</taxon>
        <taxon>Streptophyta</taxon>
        <taxon>Embryophyta</taxon>
        <taxon>Tracheophyta</taxon>
        <taxon>Spermatophyta</taxon>
        <taxon>Magnoliopsida</taxon>
        <taxon>Ranunculales</taxon>
        <taxon>Menispermaceae</taxon>
        <taxon>Menispermoideae</taxon>
        <taxon>Cissampelideae</taxon>
        <taxon>Stephania</taxon>
    </lineage>
</organism>
<sequence length="132" mass="14105">MREVYLGKSCDESLIDLIRSEAGRAPAMIERAKSGPVGDGGGFDLGSSLVLESENVAKIMCGTITNVKFFPCVERAIVVAGNGIGNLSFWDVDCGKEDGNGAYLYRPHFGPVSGISIQPSALSKICFFHFLL</sequence>
<accession>A0AAP0JCD3</accession>
<evidence type="ECO:0000313" key="3">
    <source>
        <dbReference type="EMBL" id="KAK9130500.1"/>
    </source>
</evidence>